<accession>A0ABV9A5Z9</accession>
<evidence type="ECO:0008006" key="4">
    <source>
        <dbReference type="Google" id="ProtNLM"/>
    </source>
</evidence>
<protein>
    <recommendedName>
        <fullName evidence="4">Lipoprotein</fullName>
    </recommendedName>
</protein>
<keyword evidence="3" id="KW-1185">Reference proteome</keyword>
<comment type="caution">
    <text evidence="2">The sequence shown here is derived from an EMBL/GenBank/DDBJ whole genome shotgun (WGS) entry which is preliminary data.</text>
</comment>
<evidence type="ECO:0000313" key="2">
    <source>
        <dbReference type="EMBL" id="MFC4494135.1"/>
    </source>
</evidence>
<name>A0ABV9A5Z9_9ACTN</name>
<dbReference type="EMBL" id="JBHSFH010000004">
    <property type="protein sequence ID" value="MFC4494135.1"/>
    <property type="molecule type" value="Genomic_DNA"/>
</dbReference>
<dbReference type="Proteomes" id="UP001595997">
    <property type="component" value="Unassembled WGS sequence"/>
</dbReference>
<feature type="compositionally biased region" description="Basic and acidic residues" evidence="1">
    <location>
        <begin position="151"/>
        <end position="161"/>
    </location>
</feature>
<reference evidence="3" key="1">
    <citation type="journal article" date="2019" name="Int. J. Syst. Evol. Microbiol.">
        <title>The Global Catalogue of Microorganisms (GCM) 10K type strain sequencing project: providing services to taxonomists for standard genome sequencing and annotation.</title>
        <authorList>
            <consortium name="The Broad Institute Genomics Platform"/>
            <consortium name="The Broad Institute Genome Sequencing Center for Infectious Disease"/>
            <person name="Wu L."/>
            <person name="Ma J."/>
        </authorList>
    </citation>
    <scope>NUCLEOTIDE SEQUENCE [LARGE SCALE GENOMIC DNA]</scope>
    <source>
        <strain evidence="3">CGMCC 4.7357</strain>
    </source>
</reference>
<proteinExistence type="predicted"/>
<sequence>MPLTPSPAAGPRRRSMLAGTLSALGPLAVLGTATGCSDGSGSEDDAQTARREQRLRKKTAGQSRALAARYEATIAAHSGLADRLRPLHAVTLRHAEVLAGRGSGSKGPGGKEHREDGEGGRDGEDPKDREDRKDPAAVPREEKAALAALGDAERRTADERNAALTEAPPELARLLASVAAAGAVHAYLLGADEQDGEDDGA</sequence>
<feature type="region of interest" description="Disordered" evidence="1">
    <location>
        <begin position="98"/>
        <end position="167"/>
    </location>
</feature>
<gene>
    <name evidence="2" type="ORF">ACFPA8_08310</name>
</gene>
<dbReference type="RefSeq" id="WP_386444523.1">
    <property type="nucleotide sequence ID" value="NZ_JBHSFH010000004.1"/>
</dbReference>
<feature type="compositionally biased region" description="Basic and acidic residues" evidence="1">
    <location>
        <begin position="109"/>
        <end position="144"/>
    </location>
</feature>
<feature type="region of interest" description="Disordered" evidence="1">
    <location>
        <begin position="31"/>
        <end position="65"/>
    </location>
</feature>
<evidence type="ECO:0000256" key="1">
    <source>
        <dbReference type="SAM" id="MobiDB-lite"/>
    </source>
</evidence>
<organism evidence="2 3">
    <name type="scientific">Streptomyces ovatisporus</name>
    <dbReference type="NCBI Taxonomy" id="1128682"/>
    <lineage>
        <taxon>Bacteria</taxon>
        <taxon>Bacillati</taxon>
        <taxon>Actinomycetota</taxon>
        <taxon>Actinomycetes</taxon>
        <taxon>Kitasatosporales</taxon>
        <taxon>Streptomycetaceae</taxon>
        <taxon>Streptomyces</taxon>
    </lineage>
</organism>
<evidence type="ECO:0000313" key="3">
    <source>
        <dbReference type="Proteomes" id="UP001595997"/>
    </source>
</evidence>